<evidence type="ECO:0000256" key="3">
    <source>
        <dbReference type="ARBA" id="ARBA00004991"/>
    </source>
</evidence>
<evidence type="ECO:0000256" key="10">
    <source>
        <dbReference type="ARBA" id="ARBA00022989"/>
    </source>
</evidence>
<comment type="pathway">
    <text evidence="3">Sphingolipid metabolism.</text>
</comment>
<keyword evidence="17" id="KW-1185">Reference proteome</keyword>
<evidence type="ECO:0000256" key="4">
    <source>
        <dbReference type="ARBA" id="ARBA00006739"/>
    </source>
</evidence>
<accession>A0A7D9D8X7</accession>
<name>A0A7D9D8X7_PARCT</name>
<evidence type="ECO:0000256" key="2">
    <source>
        <dbReference type="ARBA" id="ARBA00004760"/>
    </source>
</evidence>
<dbReference type="EMBL" id="CACRXK020000244">
    <property type="protein sequence ID" value="CAB3979958.1"/>
    <property type="molecule type" value="Genomic_DNA"/>
</dbReference>
<dbReference type="Proteomes" id="UP001152795">
    <property type="component" value="Unassembled WGS sequence"/>
</dbReference>
<dbReference type="InterPro" id="IPR025993">
    <property type="entry name" value="Ceramide_glucosylTrfase"/>
</dbReference>
<dbReference type="UniPathway" id="UPA00222"/>
<dbReference type="FunFam" id="3.90.550.10:FF:000041">
    <property type="entry name" value="UDP-glucose ceramide glucosyltransferase"/>
    <property type="match status" value="1"/>
</dbReference>
<evidence type="ECO:0000256" key="13">
    <source>
        <dbReference type="ARBA" id="ARBA00023136"/>
    </source>
</evidence>
<evidence type="ECO:0000313" key="16">
    <source>
        <dbReference type="EMBL" id="CAB3979958.1"/>
    </source>
</evidence>
<dbReference type="SUPFAM" id="SSF53448">
    <property type="entry name" value="Nucleotide-diphospho-sugar transferases"/>
    <property type="match status" value="1"/>
</dbReference>
<dbReference type="PANTHER" id="PTHR12726">
    <property type="entry name" value="CERAMIDE GLUCOSYLTRANSFERASE"/>
    <property type="match status" value="1"/>
</dbReference>
<reference evidence="16" key="1">
    <citation type="submission" date="2020-04" db="EMBL/GenBank/DDBJ databases">
        <authorList>
            <person name="Alioto T."/>
            <person name="Alioto T."/>
            <person name="Gomez Garrido J."/>
        </authorList>
    </citation>
    <scope>NUCLEOTIDE SEQUENCE</scope>
    <source>
        <strain evidence="16">A484AB</strain>
    </source>
</reference>
<evidence type="ECO:0000256" key="7">
    <source>
        <dbReference type="ARBA" id="ARBA00022676"/>
    </source>
</evidence>
<keyword evidence="7" id="KW-0328">Glycosyltransferase</keyword>
<evidence type="ECO:0000256" key="11">
    <source>
        <dbReference type="ARBA" id="ARBA00023034"/>
    </source>
</evidence>
<evidence type="ECO:0000256" key="9">
    <source>
        <dbReference type="ARBA" id="ARBA00022692"/>
    </source>
</evidence>
<dbReference type="CDD" id="cd02520">
    <property type="entry name" value="Glucosylceramide_synthase"/>
    <property type="match status" value="1"/>
</dbReference>
<dbReference type="Gene3D" id="3.90.550.10">
    <property type="entry name" value="Spore Coat Polysaccharide Biosynthesis Protein SpsA, Chain A"/>
    <property type="match status" value="1"/>
</dbReference>
<evidence type="ECO:0000256" key="15">
    <source>
        <dbReference type="ARBA" id="ARBA00048104"/>
    </source>
</evidence>
<dbReference type="OrthoDB" id="1483400at2759"/>
<keyword evidence="13" id="KW-0472">Membrane</keyword>
<keyword evidence="8" id="KW-0808">Transferase</keyword>
<comment type="similarity">
    <text evidence="4">Belongs to the glycosyltransferase 2 family.</text>
</comment>
<comment type="caution">
    <text evidence="16">The sequence shown here is derived from an EMBL/GenBank/DDBJ whole genome shotgun (WGS) entry which is preliminary data.</text>
</comment>
<gene>
    <name evidence="16" type="ORF">PACLA_8A077714</name>
</gene>
<evidence type="ECO:0000256" key="14">
    <source>
        <dbReference type="ARBA" id="ARBA00047869"/>
    </source>
</evidence>
<keyword evidence="11" id="KW-0333">Golgi apparatus</keyword>
<keyword evidence="9" id="KW-0812">Transmembrane</keyword>
<sequence>MLKPLVGEDENLYMNLKSCFDLKYQKLQILFCVQDENDPASRTVKKLMDDYPEADVQLLTCATTGGVNPKINNMLQGYKVAKYDLIWINDSALFVHPNTLSQMVSDMTANVGIAHQVPFLMNKSSFSGVLQKVYFGTQHARVYLFANALGFSCTNGMSMLLRKHVLDEVGGLQEFSSYIAEDFFISKSFADRGWKIALSSLPAMQNPSKIDLSSFFTRMVRWTRLRITMMPVIGVLEPLTECVAIGLLGCCGAYYLWGFNIWKVLLGHCLFWFVADQLLLHIMQGPVPMPPFYELIVAWLLRETWTYFIFLRGLCGREITWKNGAFRIQTGGKAYRIQGMKVEDDEHCL</sequence>
<keyword evidence="6" id="KW-0444">Lipid biosynthesis</keyword>
<evidence type="ECO:0000256" key="12">
    <source>
        <dbReference type="ARBA" id="ARBA00023098"/>
    </source>
</evidence>
<comment type="catalytic activity">
    <reaction evidence="15">
        <text>N-(9Z-octadecenoyl)-sphing-4-enine + UDP-alpha-D-xylose = beta-D-xylosyl-(1&lt;-&gt;1')-N-(9Z-octadecenoyl)-sphing-4-enine + UDP + H(+)</text>
        <dbReference type="Rhea" id="RHEA:70247"/>
        <dbReference type="ChEBI" id="CHEBI:15378"/>
        <dbReference type="ChEBI" id="CHEBI:57632"/>
        <dbReference type="ChEBI" id="CHEBI:58223"/>
        <dbReference type="ChEBI" id="CHEBI:77996"/>
        <dbReference type="ChEBI" id="CHEBI:189081"/>
    </reaction>
    <physiologicalReaction direction="left-to-right" evidence="15">
        <dbReference type="Rhea" id="RHEA:70248"/>
    </physiologicalReaction>
</comment>
<proteinExistence type="inferred from homology"/>
<dbReference type="AlphaFoldDB" id="A0A7D9D8X7"/>
<evidence type="ECO:0000256" key="6">
    <source>
        <dbReference type="ARBA" id="ARBA00022516"/>
    </source>
</evidence>
<dbReference type="GO" id="GO:0008120">
    <property type="term" value="F:ceramide glucosyltransferase activity"/>
    <property type="evidence" value="ECO:0007669"/>
    <property type="project" value="UniProtKB-EC"/>
</dbReference>
<comment type="pathway">
    <text evidence="2">Lipid metabolism; sphingolipid metabolism.</text>
</comment>
<evidence type="ECO:0000313" key="17">
    <source>
        <dbReference type="Proteomes" id="UP001152795"/>
    </source>
</evidence>
<evidence type="ECO:0000256" key="8">
    <source>
        <dbReference type="ARBA" id="ARBA00022679"/>
    </source>
</evidence>
<evidence type="ECO:0000256" key="1">
    <source>
        <dbReference type="ARBA" id="ARBA00004653"/>
    </source>
</evidence>
<dbReference type="GO" id="GO:0000139">
    <property type="term" value="C:Golgi membrane"/>
    <property type="evidence" value="ECO:0007669"/>
    <property type="project" value="UniProtKB-SubCell"/>
</dbReference>
<comment type="catalytic activity">
    <reaction evidence="14">
        <text>UDP-alpha-D-xylose + an N-acylsphing-4-enine = a beta-D-xylosyl-(1&lt;-&gt;1')-N-acylsphing-4-enine + UDP + H(+)</text>
        <dbReference type="Rhea" id="RHEA:70243"/>
        <dbReference type="ChEBI" id="CHEBI:15378"/>
        <dbReference type="ChEBI" id="CHEBI:52639"/>
        <dbReference type="ChEBI" id="CHEBI:57632"/>
        <dbReference type="ChEBI" id="CHEBI:58223"/>
        <dbReference type="ChEBI" id="CHEBI:189068"/>
    </reaction>
    <physiologicalReaction direction="left-to-right" evidence="14">
        <dbReference type="Rhea" id="RHEA:70244"/>
    </physiologicalReaction>
</comment>
<evidence type="ECO:0000256" key="5">
    <source>
        <dbReference type="ARBA" id="ARBA00012699"/>
    </source>
</evidence>
<keyword evidence="12" id="KW-0443">Lipid metabolism</keyword>
<organism evidence="16 17">
    <name type="scientific">Paramuricea clavata</name>
    <name type="common">Red gorgonian</name>
    <name type="synonym">Violescent sea-whip</name>
    <dbReference type="NCBI Taxonomy" id="317549"/>
    <lineage>
        <taxon>Eukaryota</taxon>
        <taxon>Metazoa</taxon>
        <taxon>Cnidaria</taxon>
        <taxon>Anthozoa</taxon>
        <taxon>Octocorallia</taxon>
        <taxon>Malacalcyonacea</taxon>
        <taxon>Plexauridae</taxon>
        <taxon>Paramuricea</taxon>
    </lineage>
</organism>
<dbReference type="Pfam" id="PF13506">
    <property type="entry name" value="Glyco_transf_21"/>
    <property type="match status" value="1"/>
</dbReference>
<dbReference type="GO" id="GO:0006679">
    <property type="term" value="P:glucosylceramide biosynthetic process"/>
    <property type="evidence" value="ECO:0007669"/>
    <property type="project" value="TreeGrafter"/>
</dbReference>
<dbReference type="PANTHER" id="PTHR12726:SF0">
    <property type="entry name" value="CERAMIDE GLUCOSYLTRANSFERASE"/>
    <property type="match status" value="1"/>
</dbReference>
<keyword evidence="10" id="KW-1133">Transmembrane helix</keyword>
<comment type="subcellular location">
    <subcellularLocation>
        <location evidence="1">Golgi apparatus membrane</location>
        <topology evidence="1">Multi-pass membrane protein</topology>
    </subcellularLocation>
</comment>
<protein>
    <recommendedName>
        <fullName evidence="5">ceramide glucosyltransferase</fullName>
        <ecNumber evidence="5">2.4.1.80</ecNumber>
    </recommendedName>
</protein>
<dbReference type="InterPro" id="IPR029044">
    <property type="entry name" value="Nucleotide-diphossugar_trans"/>
</dbReference>
<dbReference type="EC" id="2.4.1.80" evidence="5"/>